<protein>
    <submittedName>
        <fullName evidence="14">TonB-dependent receptor</fullName>
    </submittedName>
</protein>
<dbReference type="GO" id="GO:0009279">
    <property type="term" value="C:cell outer membrane"/>
    <property type="evidence" value="ECO:0007669"/>
    <property type="project" value="UniProtKB-SubCell"/>
</dbReference>
<dbReference type="PROSITE" id="PS52016">
    <property type="entry name" value="TONB_DEPENDENT_REC_3"/>
    <property type="match status" value="1"/>
</dbReference>
<evidence type="ECO:0000256" key="4">
    <source>
        <dbReference type="ARBA" id="ARBA00022496"/>
    </source>
</evidence>
<dbReference type="InterPro" id="IPR012910">
    <property type="entry name" value="Plug_dom"/>
</dbReference>
<accession>A0A2S9VBB3</accession>
<keyword evidence="14" id="KW-0675">Receptor</keyword>
<keyword evidence="9 11" id="KW-0472">Membrane</keyword>
<dbReference type="Gene3D" id="2.40.170.20">
    <property type="entry name" value="TonB-dependent receptor, beta-barrel domain"/>
    <property type="match status" value="1"/>
</dbReference>
<evidence type="ECO:0000256" key="9">
    <source>
        <dbReference type="ARBA" id="ARBA00023136"/>
    </source>
</evidence>
<evidence type="ECO:0000313" key="15">
    <source>
        <dbReference type="Proteomes" id="UP000238949"/>
    </source>
</evidence>
<evidence type="ECO:0000256" key="2">
    <source>
        <dbReference type="ARBA" id="ARBA00022448"/>
    </source>
</evidence>
<evidence type="ECO:0000256" key="3">
    <source>
        <dbReference type="ARBA" id="ARBA00022452"/>
    </source>
</evidence>
<keyword evidence="10 11" id="KW-0998">Cell outer membrane</keyword>
<feature type="signal peptide" evidence="12">
    <location>
        <begin position="1"/>
        <end position="21"/>
    </location>
</feature>
<comment type="similarity">
    <text evidence="11">Belongs to the TonB-dependent receptor family.</text>
</comment>
<evidence type="ECO:0000256" key="12">
    <source>
        <dbReference type="SAM" id="SignalP"/>
    </source>
</evidence>
<proteinExistence type="inferred from homology"/>
<name>A0A2S9VBB3_9ALTE</name>
<evidence type="ECO:0000256" key="6">
    <source>
        <dbReference type="ARBA" id="ARBA00023004"/>
    </source>
</evidence>
<dbReference type="Pfam" id="PF07715">
    <property type="entry name" value="Plug"/>
    <property type="match status" value="1"/>
</dbReference>
<comment type="subcellular location">
    <subcellularLocation>
        <location evidence="1 11">Cell outer membrane</location>
        <topology evidence="1 11">Multi-pass membrane protein</topology>
    </subcellularLocation>
</comment>
<organism evidence="14 15">
    <name type="scientific">Alteromonas alba</name>
    <dbReference type="NCBI Taxonomy" id="2079529"/>
    <lineage>
        <taxon>Bacteria</taxon>
        <taxon>Pseudomonadati</taxon>
        <taxon>Pseudomonadota</taxon>
        <taxon>Gammaproteobacteria</taxon>
        <taxon>Alteromonadales</taxon>
        <taxon>Alteromonadaceae</taxon>
        <taxon>Alteromonas/Salinimonas group</taxon>
        <taxon>Alteromonas</taxon>
    </lineage>
</organism>
<dbReference type="InterPro" id="IPR039426">
    <property type="entry name" value="TonB-dep_rcpt-like"/>
</dbReference>
<dbReference type="PANTHER" id="PTHR32552">
    <property type="entry name" value="FERRICHROME IRON RECEPTOR-RELATED"/>
    <property type="match status" value="1"/>
</dbReference>
<keyword evidence="7" id="KW-0406">Ion transport</keyword>
<evidence type="ECO:0000259" key="13">
    <source>
        <dbReference type="Pfam" id="PF07715"/>
    </source>
</evidence>
<evidence type="ECO:0000256" key="8">
    <source>
        <dbReference type="ARBA" id="ARBA00023077"/>
    </source>
</evidence>
<keyword evidence="2 11" id="KW-0813">Transport</keyword>
<feature type="chain" id="PRO_5015640505" evidence="12">
    <location>
        <begin position="22"/>
        <end position="687"/>
    </location>
</feature>
<keyword evidence="4" id="KW-0410">Iron transport</keyword>
<dbReference type="OrthoDB" id="127311at2"/>
<dbReference type="RefSeq" id="WP_105934505.1">
    <property type="nucleotide sequence ID" value="NZ_PVNP01000089.1"/>
</dbReference>
<gene>
    <name evidence="14" type="ORF">C6Y40_10165</name>
</gene>
<evidence type="ECO:0000313" key="14">
    <source>
        <dbReference type="EMBL" id="PRO73759.1"/>
    </source>
</evidence>
<evidence type="ECO:0000256" key="10">
    <source>
        <dbReference type="ARBA" id="ARBA00023237"/>
    </source>
</evidence>
<keyword evidence="5 11" id="KW-0812">Transmembrane</keyword>
<dbReference type="AlphaFoldDB" id="A0A2S9VBB3"/>
<evidence type="ECO:0000256" key="11">
    <source>
        <dbReference type="PROSITE-ProRule" id="PRU01360"/>
    </source>
</evidence>
<feature type="domain" description="TonB-dependent receptor plug" evidence="13">
    <location>
        <begin position="43"/>
        <end position="148"/>
    </location>
</feature>
<dbReference type="PANTHER" id="PTHR32552:SF81">
    <property type="entry name" value="TONB-DEPENDENT OUTER MEMBRANE RECEPTOR"/>
    <property type="match status" value="1"/>
</dbReference>
<keyword evidence="8" id="KW-0798">TonB box</keyword>
<evidence type="ECO:0000256" key="7">
    <source>
        <dbReference type="ARBA" id="ARBA00023065"/>
    </source>
</evidence>
<sequence>MKLPKTLFSLSLLSLSVGALAAEQQDIEKVTVYGDFHQRALAQLSASASIIDNARIQSRQAMHIEDLLRIAPNVNFATGASRGRFVQIRGIGERSQYAEPINPSVSIMVDDFDFTGLGAAALLFDSQQVEIFRGPQATVFGTGALAGAVLIKSTQAKELDADYVQLTAATKSSYRVEAGKSVEVADNLAIRGALVHNQSDGFVRNTFLNRDDTNNIDESAIRLAASYDYSDEVSLTVNYRWYDIDNGFDAFSLDNTRETLSDEPGFDRQQTHAISANLLTRLDGGDLHFIVTHASHNIGYAYDEDWTYDGFHPWGYTSFDAYYRDVDTNTVELRFVSGDQWRLFNDTTSWVIGSRVKNNKEDLLRQYTYADGDFVSQYQPITQAVYGQLESQLTNDLLLTFALRAENYDFSYGDNAGLSGEQDSTMLGGKLALSYQLGQQLVYASVSRGYKGAGINPDQNVSTDNRFYDEEYNWNYEIGMKGRLADQLTSRVAFFVMKREDTQVSDYELQYRDDGSAEFIDIISNADLGTNQGVEVELSWQATNNWNLSFSGGYLDAYFEDYTRADGTTVTEQQQAQAPEFTANLLSQLDINESIRWNVEVDFADRYRFSDGHDVTAPSRTLVHTQLSWRIENWETQLWINNAFDETYYTRGFGGFSNDPRDFYEFDEPYYQLGNGRQTGVTVRYQF</sequence>
<dbReference type="SUPFAM" id="SSF56935">
    <property type="entry name" value="Porins"/>
    <property type="match status" value="1"/>
</dbReference>
<keyword evidence="6" id="KW-0408">Iron</keyword>
<dbReference type="InterPro" id="IPR036942">
    <property type="entry name" value="Beta-barrel_TonB_sf"/>
</dbReference>
<dbReference type="Proteomes" id="UP000238949">
    <property type="component" value="Unassembled WGS sequence"/>
</dbReference>
<keyword evidence="3 11" id="KW-1134">Transmembrane beta strand</keyword>
<keyword evidence="15" id="KW-1185">Reference proteome</keyword>
<comment type="caution">
    <text evidence="14">The sequence shown here is derived from an EMBL/GenBank/DDBJ whole genome shotgun (WGS) entry which is preliminary data.</text>
</comment>
<dbReference type="GO" id="GO:0006826">
    <property type="term" value="P:iron ion transport"/>
    <property type="evidence" value="ECO:0007669"/>
    <property type="project" value="UniProtKB-KW"/>
</dbReference>
<evidence type="ECO:0000256" key="5">
    <source>
        <dbReference type="ARBA" id="ARBA00022692"/>
    </source>
</evidence>
<keyword evidence="12" id="KW-0732">Signal</keyword>
<reference evidence="15" key="1">
    <citation type="journal article" date="2020" name="Int. J. Syst. Evol. Microbiol.">
        <title>Alteromonas alba sp. nov., a marine bacterium isolated from the seawater of the West Pacific Ocean.</title>
        <authorList>
            <person name="Sun C."/>
            <person name="Wu Y.-H."/>
            <person name="Xamxidin M."/>
            <person name="Cheng H."/>
            <person name="Xu X.-W."/>
        </authorList>
    </citation>
    <scope>NUCLEOTIDE SEQUENCE [LARGE SCALE GENOMIC DNA]</scope>
    <source>
        <strain evidence="15">190</strain>
    </source>
</reference>
<evidence type="ECO:0000256" key="1">
    <source>
        <dbReference type="ARBA" id="ARBA00004571"/>
    </source>
</evidence>
<dbReference type="EMBL" id="PVNP01000089">
    <property type="protein sequence ID" value="PRO73759.1"/>
    <property type="molecule type" value="Genomic_DNA"/>
</dbReference>